<dbReference type="SUPFAM" id="SSF52777">
    <property type="entry name" value="CoA-dependent acyltransferases"/>
    <property type="match status" value="6"/>
</dbReference>
<keyword evidence="7" id="KW-1185">Reference proteome</keyword>
<dbReference type="Pfam" id="PF13193">
    <property type="entry name" value="AMP-binding_C"/>
    <property type="match status" value="2"/>
</dbReference>
<dbReference type="InterPro" id="IPR023213">
    <property type="entry name" value="CAT-like_dom_sf"/>
</dbReference>
<dbReference type="Gene3D" id="1.10.1200.10">
    <property type="entry name" value="ACP-like"/>
    <property type="match status" value="2"/>
</dbReference>
<dbReference type="Gene3D" id="3.30.559.30">
    <property type="entry name" value="Nonribosomal peptide synthetase, condensation domain"/>
    <property type="match status" value="3"/>
</dbReference>
<dbReference type="PROSITE" id="PS00012">
    <property type="entry name" value="PHOSPHOPANTETHEINE"/>
    <property type="match status" value="1"/>
</dbReference>
<gene>
    <name evidence="6" type="ORF">M5I08_14190</name>
</gene>
<dbReference type="SUPFAM" id="SSF47336">
    <property type="entry name" value="ACP-like"/>
    <property type="match status" value="2"/>
</dbReference>
<evidence type="ECO:0000313" key="6">
    <source>
        <dbReference type="EMBL" id="UQX09536.1"/>
    </source>
</evidence>
<dbReference type="PANTHER" id="PTHR45527">
    <property type="entry name" value="NONRIBOSOMAL PEPTIDE SYNTHETASE"/>
    <property type="match status" value="1"/>
</dbReference>
<dbReference type="InterPro" id="IPR025110">
    <property type="entry name" value="AMP-bd_C"/>
</dbReference>
<keyword evidence="2" id="KW-0596">Phosphopantetheine</keyword>
<feature type="domain" description="Carrier" evidence="5">
    <location>
        <begin position="981"/>
        <end position="1055"/>
    </location>
</feature>
<dbReference type="InterPro" id="IPR010071">
    <property type="entry name" value="AA_adenyl_dom"/>
</dbReference>
<evidence type="ECO:0000313" key="7">
    <source>
        <dbReference type="Proteomes" id="UP001056610"/>
    </source>
</evidence>
<dbReference type="Proteomes" id="UP001056610">
    <property type="component" value="Chromosome"/>
</dbReference>
<protein>
    <submittedName>
        <fullName evidence="6">Amino acid adenylation domain-containing protein</fullName>
    </submittedName>
</protein>
<dbReference type="InterPro" id="IPR020806">
    <property type="entry name" value="PKS_PP-bd"/>
</dbReference>
<dbReference type="Gene3D" id="3.40.50.980">
    <property type="match status" value="4"/>
</dbReference>
<evidence type="ECO:0000256" key="4">
    <source>
        <dbReference type="SAM" id="MobiDB-lite"/>
    </source>
</evidence>
<organism evidence="6 7">
    <name type="scientific">Candidatus Mycobacterium methanotrophicum</name>
    <dbReference type="NCBI Taxonomy" id="2943498"/>
    <lineage>
        <taxon>Bacteria</taxon>
        <taxon>Bacillati</taxon>
        <taxon>Actinomycetota</taxon>
        <taxon>Actinomycetes</taxon>
        <taxon>Mycobacteriales</taxon>
        <taxon>Mycobacteriaceae</taxon>
        <taxon>Mycobacterium</taxon>
    </lineage>
</organism>
<dbReference type="InterPro" id="IPR000873">
    <property type="entry name" value="AMP-dep_synth/lig_dom"/>
</dbReference>
<reference evidence="6" key="1">
    <citation type="submission" date="2022-05" db="EMBL/GenBank/DDBJ databases">
        <title>A methanotrophic Mycobacterium dominates a cave microbial ecosystem.</title>
        <authorList>
            <person name="Van Spanning R.J.M."/>
            <person name="Guan Q."/>
            <person name="Melkonian C."/>
            <person name="Gallant J."/>
            <person name="Polerecky L."/>
            <person name="Flot J.-F."/>
            <person name="Brandt B.W."/>
            <person name="Braster M."/>
            <person name="Iturbe Espinoza P."/>
            <person name="Aerts J."/>
            <person name="Meima-Franke M."/>
            <person name="Piersma S.R."/>
            <person name="Bunduc C."/>
            <person name="Ummels R."/>
            <person name="Pain A."/>
            <person name="Fleming E.J."/>
            <person name="van der Wel N."/>
            <person name="Gherman V.D."/>
            <person name="Sarbu S.M."/>
            <person name="Bodelier P.L.E."/>
            <person name="Bitter W."/>
        </authorList>
    </citation>
    <scope>NUCLEOTIDE SEQUENCE</scope>
    <source>
        <strain evidence="6">Sulfur Cave</strain>
    </source>
</reference>
<comment type="cofactor">
    <cofactor evidence="1">
        <name>pantetheine 4'-phosphate</name>
        <dbReference type="ChEBI" id="CHEBI:47942"/>
    </cofactor>
</comment>
<evidence type="ECO:0000256" key="3">
    <source>
        <dbReference type="ARBA" id="ARBA00022553"/>
    </source>
</evidence>
<name>A0ABY4QGB4_9MYCO</name>
<dbReference type="Pfam" id="PF00550">
    <property type="entry name" value="PP-binding"/>
    <property type="match status" value="2"/>
</dbReference>
<dbReference type="Gene3D" id="3.30.300.30">
    <property type="match status" value="2"/>
</dbReference>
<dbReference type="InterPro" id="IPR006162">
    <property type="entry name" value="Ppantetheine_attach_site"/>
</dbReference>
<dbReference type="RefSeq" id="WP_249762782.1">
    <property type="nucleotide sequence ID" value="NZ_CAJUXY010000086.1"/>
</dbReference>
<dbReference type="PANTHER" id="PTHR45527:SF1">
    <property type="entry name" value="FATTY ACID SYNTHASE"/>
    <property type="match status" value="1"/>
</dbReference>
<accession>A0ABY4QGB4</accession>
<dbReference type="CDD" id="cd05930">
    <property type="entry name" value="A_NRPS"/>
    <property type="match status" value="1"/>
</dbReference>
<dbReference type="InterPro" id="IPR036736">
    <property type="entry name" value="ACP-like_sf"/>
</dbReference>
<dbReference type="SUPFAM" id="SSF56801">
    <property type="entry name" value="Acetyl-CoA synthetase-like"/>
    <property type="match status" value="2"/>
</dbReference>
<dbReference type="Gene3D" id="3.30.559.10">
    <property type="entry name" value="Chloramphenicol acetyltransferase-like domain"/>
    <property type="match status" value="3"/>
</dbReference>
<keyword evidence="3" id="KW-0597">Phosphoprotein</keyword>
<dbReference type="PROSITE" id="PS50075">
    <property type="entry name" value="CARRIER"/>
    <property type="match status" value="2"/>
</dbReference>
<dbReference type="InterPro" id="IPR001242">
    <property type="entry name" value="Condensation_dom"/>
</dbReference>
<dbReference type="PROSITE" id="PS00455">
    <property type="entry name" value="AMP_BINDING"/>
    <property type="match status" value="2"/>
</dbReference>
<evidence type="ECO:0000256" key="2">
    <source>
        <dbReference type="ARBA" id="ARBA00022450"/>
    </source>
</evidence>
<dbReference type="SMART" id="SM00823">
    <property type="entry name" value="PKS_PP"/>
    <property type="match status" value="2"/>
</dbReference>
<dbReference type="CDD" id="cd17646">
    <property type="entry name" value="A_NRPS_AB3403-like"/>
    <property type="match status" value="1"/>
</dbReference>
<sequence length="2584" mass="278069">MTDITDAHVDEQRLELFCCKLRERELSRSAVRSQNGSAQLSDGQRRIWFVQSIDFTSPLLNVCASYRLTGVVDIARLHRAIDAVAIRHTVLRTTYHTDADGDPHAVVHDELRPGWAEHDVSGLAGQAGQLRLEVLARREFGRPLDLTADSPLRITVVRLDSDTVMLLLIAHHIAWDDGSWVPFFTDLTRAYIDPDGFDSEASPSVTGGAIDTPDEDLAYWRPLMADLPEPLELPGGNGSVVPSTWRSKRESLQLSASTLDRASALARESGATPYMVLLAAFSVLIHRYTHSTDFLIAAPVINRGADTKDAIGYYGNTVLLRTQPQRSQTFRDVLAQTRDIVSGAFAHQRVNLDRLVAESNPDRRRGNERTTQVSFGLREADGAAFCPPGVRCERAELRSQFTPFPLGFMIELCSKPEAGALVEAEFLVEVLDATLVRQLLDHYAVLLAGALADPDTELSALALTSTLNAEWLSRVATGEQFSMPATTLGALVSERAAACPDAVAVVYEGRQYSYREINEEANRLAHWLIERGIGAEDRVAVLLDKSPELVVAALGILKAGAVYLPIDPTYPADRLSFILDDAMAKLVLREPVTCLQQYSNSDPGVGELVRGLRPSNTAYLIYTSGSTGLPKGVAVPHAPVAEYFVWFGNEYQVDETDRLLQLASPGFDVSIAEIFGTLICGARLVIPRPDGLRDIGYLTDLLHREGITSMHFVPSLLGLFLSLPGVNQWRTLRRVPIGGEPLTGEIADKFHATFDASLYNFYGPTETIINATSYQVEGAQGTRTVPIGRPKINTRVHLLDDALQPVPVGVIGEIYIGGTHVARGYHRRPGLTAERFVADPFTSGGRLYRSGDLARRNADGDIEFVGRADGQVKIRGFRIELGEVATAISVDPGVGQVVVVAADLPQLGKRLVGYLTPAAGGGRASVDVDRIRARVAAALPDYMTPAAYVVLDEIPITAHGKINRDALPQPQIAAAAAEYREPTTATERRIAELFSGLLGHARVGADDSFFALGGDSILSVQLAAQARAAGLAVSPRMVFEHRTVQLLAAAVESASATDTDIPAEPDTRHAPMSTSGLSAEDLAAVTASWLSRPGDDAGRGAARGEAGAIGARQTFTATETVAPPGIEDVMALSPLQEGLYSLTVLSGMGDFPDDGLVEDPYLIGMAADIAGPLDVELLKDCAATMLVRHPNLRASFVSRDIARPVQIVPSRVEVPWRHITADFPDVEALEAEERSRLFDFERAPAIRFLLIELPDARWRFVVTAHHIVIDGWSLPVFARDLITLYAAAGRVDALPASPRPYRDYIGWLAGRDQCASERVWREHLAGMPGPTLLSAALAAEAPGAALPRSTELRSDRQVTTRLVEGARARGITVNTSMQMAWALVLSRLTGRSDVVFGVTVSGRPAELAGVETMIGLFINTVPLRVRLEDDGVTGAQCLALQRNAAMLREHSYVSHAKLRALGGVGEMFDTLLVYENFPTAGLVERGEFSAGGVTFRPAGLKSVSHFPVTLAPHMADAGLVMMVEVIDGALGATTGAMLGRRVLATAQRLLSMWDRPLREVSVLLDDEASPHRAAGTLPVRFPPAAGVHTRFAAVAEAHPDAVALSWEAGTMDYAELDAAANRLAALLRVYGAGPETPIAIALSRGPQYVVAMLAVLMAGAVCVPLEPGMPADRVESILRQTGASIVVNDAMLATADQQRPDHFQPVDVDPRQAAYIVFTSGTTGEPKGVIGTHVALSTYADDHIDTVLRPAAARLGRPLRIAHAWSFAFDAAWQPLVALLDGHGVHVIDQHTQRDAEALVHTVVKHHIDMIDTTPSMFAQLRAFGLLTTAPLTVLALGGEAIGVPTWKAIRAECDRTSMAAYNCYGPTETTVEAVVSAIAEHDEPTIGRPTRHTRGYVLDSALRPVPYGATGELYLAGAQLARGYLGRPDETCTRFLADPFATGERMYRTGDVVRRQPEGSLQYLGRADAQMKIRGYRVEPGEIAAALESHPAVRHAHVLARQQHGAPRLVACVAANGAAPTAAELCGMLTARLPRYMIPQRIVVVDEIPLTANGKLDETALAAIDAAAAMGSRPETPTESALAELLAEILHSTQVDVTTDFLQLGLDSIAALSVVQAARRRGIGLRARLILECGTIRELAAAIDAQTASIAHEAAATTGPIPLLAGAHWLYEYGQPRKLAQTEAIRLPAGITGEQLRSALTSIVEGHEVLRCQLDRATMSLLPTPATDFLTVSEVSADLGEEVAAHAQAVLQRLDPERGALLAAVWLQVPSGPSVLVLAAHVLAMDPASWRVVLGELDAALHALRAGHTPAPVVEHTSLRHWARALTERAGRLDTAPFWLSQLDGDDPDLGARRVRPDRDRARDLIVRAAVTDADITSQLLDSGLPLMHLLVSAASRTVTQWRQRRGQPTPAPLLALETHGRADALFDGTDETIDTTDTVGLLSAIYPLRIDSADPRGVGERLEGIPGNGLDYGLLRYLRADTAHALRRFAGPQLLLNYLGRADLGTGDAGLQLGRELLAGLPPVPEPGLAVRHELSILATLLAVEDRLVLITQWRALPDILDDADLAALQALWAEALREMAS</sequence>
<dbReference type="Pfam" id="PF00668">
    <property type="entry name" value="Condensation"/>
    <property type="match status" value="3"/>
</dbReference>
<proteinExistence type="predicted"/>
<feature type="domain" description="Carrier" evidence="5">
    <location>
        <begin position="2074"/>
        <end position="2148"/>
    </location>
</feature>
<evidence type="ECO:0000259" key="5">
    <source>
        <dbReference type="PROSITE" id="PS50075"/>
    </source>
</evidence>
<dbReference type="Gene3D" id="2.30.38.10">
    <property type="entry name" value="Luciferase, Domain 3"/>
    <property type="match status" value="2"/>
</dbReference>
<evidence type="ECO:0000256" key="1">
    <source>
        <dbReference type="ARBA" id="ARBA00001957"/>
    </source>
</evidence>
<dbReference type="NCBIfam" id="TIGR01733">
    <property type="entry name" value="AA-adenyl-dom"/>
    <property type="match status" value="2"/>
</dbReference>
<feature type="region of interest" description="Disordered" evidence="4">
    <location>
        <begin position="1055"/>
        <end position="1074"/>
    </location>
</feature>
<dbReference type="SMART" id="SM01294">
    <property type="entry name" value="PKS_PP_betabranch"/>
    <property type="match status" value="1"/>
</dbReference>
<dbReference type="Pfam" id="PF00501">
    <property type="entry name" value="AMP-binding"/>
    <property type="match status" value="2"/>
</dbReference>
<dbReference type="InterPro" id="IPR045851">
    <property type="entry name" value="AMP-bd_C_sf"/>
</dbReference>
<dbReference type="InterPro" id="IPR009081">
    <property type="entry name" value="PP-bd_ACP"/>
</dbReference>
<dbReference type="InterPro" id="IPR020845">
    <property type="entry name" value="AMP-binding_CS"/>
</dbReference>
<dbReference type="EMBL" id="CP097320">
    <property type="protein sequence ID" value="UQX09536.1"/>
    <property type="molecule type" value="Genomic_DNA"/>
</dbReference>